<gene>
    <name evidence="4" type="ORF">POL68_08800</name>
</gene>
<evidence type="ECO:0000313" key="5">
    <source>
        <dbReference type="Proteomes" id="UP001221838"/>
    </source>
</evidence>
<dbReference type="RefSeq" id="WP_272136523.1">
    <property type="nucleotide sequence ID" value="NZ_JAQNDM010000002.1"/>
</dbReference>
<dbReference type="InterPro" id="IPR036396">
    <property type="entry name" value="Cyt_P450_sf"/>
</dbReference>
<feature type="compositionally biased region" description="Polar residues" evidence="3">
    <location>
        <begin position="1"/>
        <end position="10"/>
    </location>
</feature>
<sequence length="436" mass="47669">MSVEQPNRSASFGGHQAPPSTAQQLPTVLEGFDLTDQARFSSGFPHQVFARLRRDAPVLFHPPGQSIDGDGFWVLSRHADIREAAANPAFSSRGGGGRPSGGTHIDDARPELPGVLFNMMDDPRHQDFKDVMTPAVGRQSLATLEGKLRPYASELVSSLLARGRCDFATEVGATVGAHAVSLLLGIPPQDWPLFAEWTAILMGFDDREAGRPTERSQKIHMDIFRYGCQLLAAKRAAPSDDLTSLLAGGKLSSSSGEGPLTDLERQTCFCLMVLAGTESTRNMIAGGVLALAENPEQWRALRADRSLLPGAVEEILRWTSPTPYNRRTATRDIQIRDTQIRAGDKVTLWWTSANRDEEVFSNPFSFDIRRKPNPHLAFGYGSHTCFGDHLGRLEIRVVLEALLDRIERIELTGQVAWAGSNKHTVLLGMPVALTGA</sequence>
<keyword evidence="2" id="KW-0408">Iron</keyword>
<evidence type="ECO:0000313" key="4">
    <source>
        <dbReference type="EMBL" id="MDC0708566.1"/>
    </source>
</evidence>
<dbReference type="SUPFAM" id="SSF48264">
    <property type="entry name" value="Cytochrome P450"/>
    <property type="match status" value="1"/>
</dbReference>
<keyword evidence="2" id="KW-0503">Monooxygenase</keyword>
<evidence type="ECO:0000256" key="2">
    <source>
        <dbReference type="RuleBase" id="RU000461"/>
    </source>
</evidence>
<dbReference type="PRINTS" id="PR00359">
    <property type="entry name" value="BP450"/>
</dbReference>
<dbReference type="EMBL" id="JAQNDM010000002">
    <property type="protein sequence ID" value="MDC0708566.1"/>
    <property type="molecule type" value="Genomic_DNA"/>
</dbReference>
<comment type="similarity">
    <text evidence="1 2">Belongs to the cytochrome P450 family.</text>
</comment>
<reference evidence="4 5" key="1">
    <citation type="submission" date="2022-11" db="EMBL/GenBank/DDBJ databases">
        <title>Minimal conservation of predation-associated metabolite biosynthetic gene clusters underscores biosynthetic potential of Myxococcota including descriptions for ten novel species: Archangium lansinium sp. nov., Myxococcus landrumus sp. nov., Nannocystis bai.</title>
        <authorList>
            <person name="Ahearne A."/>
            <person name="Stevens C."/>
            <person name="Dowd S."/>
        </authorList>
    </citation>
    <scope>NUCLEOTIDE SEQUENCE [LARGE SCALE GENOMIC DNA]</scope>
    <source>
        <strain evidence="4 5">NCWAL01</strain>
    </source>
</reference>
<dbReference type="CDD" id="cd11033">
    <property type="entry name" value="CYP142-like"/>
    <property type="match status" value="1"/>
</dbReference>
<proteinExistence type="inferred from homology"/>
<name>A0ABT5D4I0_9BACT</name>
<dbReference type="PANTHER" id="PTHR46696">
    <property type="entry name" value="P450, PUTATIVE (EUROFUNG)-RELATED"/>
    <property type="match status" value="1"/>
</dbReference>
<dbReference type="InterPro" id="IPR002397">
    <property type="entry name" value="Cyt_P450_B"/>
</dbReference>
<dbReference type="PANTHER" id="PTHR46696:SF4">
    <property type="entry name" value="BIOTIN BIOSYNTHESIS CYTOCHROME P450"/>
    <property type="match status" value="1"/>
</dbReference>
<keyword evidence="2" id="KW-0349">Heme</keyword>
<dbReference type="Proteomes" id="UP001221838">
    <property type="component" value="Unassembled WGS sequence"/>
</dbReference>
<keyword evidence="5" id="KW-1185">Reference proteome</keyword>
<dbReference type="Gene3D" id="1.10.630.10">
    <property type="entry name" value="Cytochrome P450"/>
    <property type="match status" value="1"/>
</dbReference>
<evidence type="ECO:0000256" key="1">
    <source>
        <dbReference type="ARBA" id="ARBA00010617"/>
    </source>
</evidence>
<keyword evidence="2" id="KW-0479">Metal-binding</keyword>
<dbReference type="Pfam" id="PF00067">
    <property type="entry name" value="p450"/>
    <property type="match status" value="1"/>
</dbReference>
<feature type="region of interest" description="Disordered" evidence="3">
    <location>
        <begin position="88"/>
        <end position="108"/>
    </location>
</feature>
<organism evidence="4 5">
    <name type="scientific">Stigmatella ashevillensis</name>
    <dbReference type="NCBI Taxonomy" id="2995309"/>
    <lineage>
        <taxon>Bacteria</taxon>
        <taxon>Pseudomonadati</taxon>
        <taxon>Myxococcota</taxon>
        <taxon>Myxococcia</taxon>
        <taxon>Myxococcales</taxon>
        <taxon>Cystobacterineae</taxon>
        <taxon>Archangiaceae</taxon>
        <taxon>Stigmatella</taxon>
    </lineage>
</organism>
<dbReference type="PROSITE" id="PS00086">
    <property type="entry name" value="CYTOCHROME_P450"/>
    <property type="match status" value="1"/>
</dbReference>
<comment type="caution">
    <text evidence="4">The sequence shown here is derived from an EMBL/GenBank/DDBJ whole genome shotgun (WGS) entry which is preliminary data.</text>
</comment>
<dbReference type="InterPro" id="IPR001128">
    <property type="entry name" value="Cyt_P450"/>
</dbReference>
<keyword evidence="2" id="KW-0560">Oxidoreductase</keyword>
<protein>
    <submittedName>
        <fullName evidence="4">Cytochrome P450</fullName>
    </submittedName>
</protein>
<evidence type="ECO:0000256" key="3">
    <source>
        <dbReference type="SAM" id="MobiDB-lite"/>
    </source>
</evidence>
<accession>A0ABT5D4I0</accession>
<feature type="region of interest" description="Disordered" evidence="3">
    <location>
        <begin position="1"/>
        <end position="22"/>
    </location>
</feature>
<dbReference type="InterPro" id="IPR017972">
    <property type="entry name" value="Cyt_P450_CS"/>
</dbReference>